<dbReference type="EMBL" id="HAHJ01000193">
    <property type="protein sequence ID" value="SNX34630.1"/>
    <property type="molecule type" value="Transcribed_RNA"/>
</dbReference>
<protein>
    <submittedName>
        <fullName evidence="2">U11-Hexatoxin-Hc1a_1</fullName>
    </submittedName>
</protein>
<feature type="signal peptide" evidence="1">
    <location>
        <begin position="1"/>
        <end position="21"/>
    </location>
</feature>
<accession>A0A4Q8K5Q2</accession>
<dbReference type="InterPro" id="IPR021066">
    <property type="entry name" value="FPI1"/>
</dbReference>
<evidence type="ECO:0000256" key="1">
    <source>
        <dbReference type="SAM" id="SignalP"/>
    </source>
</evidence>
<reference evidence="2" key="2">
    <citation type="submission" date="2019-05" db="EMBL/GenBank/DDBJ databases">
        <title>Unravelling the molecular evolution of spider venoms.</title>
        <authorList>
            <person name="Pineda S."/>
        </authorList>
    </citation>
    <scope>NUCLEOTIDE SEQUENCE</scope>
</reference>
<sequence>MNPRVMLRVFLIAFLVTLAQSIVCLKDSCNNVTCQPTCCQRNQILVKNGGFCGCCDLCVTQLGEGEMCPIRLEGGTPPTSSCAAGLICSHGMCKRLYRKRWVHNHGRQIPEKYLAQ</sequence>
<proteinExistence type="predicted"/>
<dbReference type="InterPro" id="IPR053741">
    <property type="entry name" value="Ser_Fungal_Prot_Inhib_sf"/>
</dbReference>
<keyword evidence="1" id="KW-0732">Signal</keyword>
<reference evidence="2" key="1">
    <citation type="submission" date="2017-05" db="EMBL/GenBank/DDBJ databases">
        <authorList>
            <person name="QRISCLOUD D."/>
        </authorList>
    </citation>
    <scope>NUCLEOTIDE SEQUENCE</scope>
</reference>
<organism evidence="2">
    <name type="scientific">Hadronyche cerberea</name>
    <name type="common">Southern tree funnel-web spider</name>
    <dbReference type="NCBI Taxonomy" id="1107879"/>
    <lineage>
        <taxon>Eukaryota</taxon>
        <taxon>Metazoa</taxon>
        <taxon>Ecdysozoa</taxon>
        <taxon>Arthropoda</taxon>
        <taxon>Chelicerata</taxon>
        <taxon>Arachnida</taxon>
        <taxon>Araneae</taxon>
        <taxon>Mygalomorphae</taxon>
        <taxon>Avicularoidea</taxon>
        <taxon>Hexathelidae</taxon>
        <taxon>Hadronyche</taxon>
    </lineage>
</organism>
<dbReference type="Pfam" id="PF12190">
    <property type="entry name" value="amfpi-1"/>
    <property type="match status" value="1"/>
</dbReference>
<dbReference type="Gene3D" id="2.10.80.20">
    <property type="match status" value="1"/>
</dbReference>
<feature type="chain" id="PRO_5020812701" evidence="1">
    <location>
        <begin position="22"/>
        <end position="116"/>
    </location>
</feature>
<dbReference type="AlphaFoldDB" id="A0A4Q8K5Q2"/>
<name>A0A4Q8K5Q2_HADCE</name>
<dbReference type="GO" id="GO:0030414">
    <property type="term" value="F:peptidase inhibitor activity"/>
    <property type="evidence" value="ECO:0007669"/>
    <property type="project" value="InterPro"/>
</dbReference>
<evidence type="ECO:0000313" key="2">
    <source>
        <dbReference type="EMBL" id="SNX34630.1"/>
    </source>
</evidence>